<accession>A0ACB9T2J9</accession>
<proteinExistence type="predicted"/>
<name>A0ACB9T2J9_HOLOL</name>
<keyword evidence="1" id="KW-0547">Nucleotide-binding</keyword>
<reference evidence="1" key="1">
    <citation type="submission" date="2022-04" db="EMBL/GenBank/DDBJ databases">
        <title>Chromosome-scale genome assembly of Holotrichia oblita Faldermann.</title>
        <authorList>
            <person name="Rongchong L."/>
        </authorList>
    </citation>
    <scope>NUCLEOTIDE SEQUENCE</scope>
    <source>
        <strain evidence="1">81SQS9</strain>
    </source>
</reference>
<organism evidence="1 2">
    <name type="scientific">Holotrichia oblita</name>
    <name type="common">Chafer beetle</name>
    <dbReference type="NCBI Taxonomy" id="644536"/>
    <lineage>
        <taxon>Eukaryota</taxon>
        <taxon>Metazoa</taxon>
        <taxon>Ecdysozoa</taxon>
        <taxon>Arthropoda</taxon>
        <taxon>Hexapoda</taxon>
        <taxon>Insecta</taxon>
        <taxon>Pterygota</taxon>
        <taxon>Neoptera</taxon>
        <taxon>Endopterygota</taxon>
        <taxon>Coleoptera</taxon>
        <taxon>Polyphaga</taxon>
        <taxon>Scarabaeiformia</taxon>
        <taxon>Scarabaeidae</taxon>
        <taxon>Melolonthinae</taxon>
        <taxon>Holotrichia</taxon>
    </lineage>
</organism>
<evidence type="ECO:0000313" key="2">
    <source>
        <dbReference type="Proteomes" id="UP001056778"/>
    </source>
</evidence>
<keyword evidence="2" id="KW-1185">Reference proteome</keyword>
<protein>
    <submittedName>
        <fullName evidence="1">Atp-binding cassette sub-family c</fullName>
    </submittedName>
</protein>
<evidence type="ECO:0000313" key="1">
    <source>
        <dbReference type="EMBL" id="KAI4461013.1"/>
    </source>
</evidence>
<gene>
    <name evidence="1" type="ORF">MML48_5g00012901</name>
</gene>
<dbReference type="Proteomes" id="UP001056778">
    <property type="component" value="Chromosome 5"/>
</dbReference>
<sequence>MEMMRTNLVINEINSNQGLTACLTYYNRKNGLVTSGLLFQFWILCAIFGAPQFRTEIREAQIAAPVPYYNYISYIIYYPIVLALLFLNCFADKQPRESKYPKSDNPCPELKSSFLAKIVYSWFDALAWKGYRNPLETKDLWDMNPEDSAYEVVPKFDKNWQKIVKKAHGTQSIHHTNAAYKTDPASVDFVDSTTKKQASILPALVKTFGPMFLFGAFLKALQDILTFVSPQILRALIAFVENQEEQWKGFLYAGLLFGTAAIQTLILSQYFQRMFIVGMRIRTALISTIYRKALKMSNVAKKESTVGEIVNLMSVDAQKFIELTAYLNMIWSAPLQIILAIYFLWDILGPSVLAGLAVMIIMIPINGYIANKVKSLQIKQMKNKDERVKLMNEVLSGIKVLKLYAWEPSFEEQVLKIRSKEMNVLKKAAYLNAGTSFIWSCAPFLVSSAPLVIENGNFTWGDDAILKNINIRLPKNTLTAVVGQVGSGKSSLVSAFLGEMVRESGRVNTVGSIAYVSQQAWIQNATLQDNILFGKSLNRKLYDQIVEACALKPDLEMLPGGDQTEIGEKGINLSGGQKQRVSLARAVYADADIYFLDDPLSAVDSHVGKHIFEKVIGPHGVLRHKTRVLVTHGITYLPQTDKILVIKDGEVSETGTYQQLLDKKGAFSDFLMQHITEAGEEDDEELDELKNQLSSTQGAEELVRKLQTQISRTRTYSESGSDKVNGTLQHQNSIDKGSRKRSSTVELEQKKPETQKLIEVEKAETGSVKWDVYKHYLKSIGVFLTCSTLLLNLVFQGFSIGSNVWLTIWSADNATVVDGVADRAKRDMYLGVYGALGVGQALSIVSWEFIFAKGAIGCAMRLHAHLLDNVLRLPMSFFDRTPVGRLLSRFSSDINVVDLTLPHYIKTFIMNSFKVLGTLVVISYTTPIFIAVIIPIAVLYYFIQRFYVATSRQLKRLESVSRSPIYSHFGETVTGAQVIRAFDEKDRFIKESEGKVDFNQVCYYPSIMANRWLAVRLEMVGNLIILFAALFAVLSKDQTAGNVGLSVSYALQITQTLNWLVRMTSDVETNIVAVERIKEYGETEQEAPWEIPNKKPNDTWPDNGMVEFRNYAVRYRKGLDLVLKNVDFAVKGGEKVGIVGRTGAGKSSLTLALFRIIEASEGKILIDDIDISQIGLHALRSKLTIIPQDAVLFSGTLRMNLDPFNTHNDNEVWASLDHAHLKTFVEGLPAGLNHEVSEGGENLSVGQRQLICLSRALLRKTKVLILDEATAAVDLETDDLIQKTIRTEFKNCTVLTIAHRLNTIMDSDRVIVLDKGRIVEFDSPPNLLQNRNSIFYSMCKDAGLA</sequence>
<comment type="caution">
    <text evidence="1">The sequence shown here is derived from an EMBL/GenBank/DDBJ whole genome shotgun (WGS) entry which is preliminary data.</text>
</comment>
<keyword evidence="1" id="KW-0067">ATP-binding</keyword>
<dbReference type="EMBL" id="CM043019">
    <property type="protein sequence ID" value="KAI4461013.1"/>
    <property type="molecule type" value="Genomic_DNA"/>
</dbReference>